<feature type="region of interest" description="Disordered" evidence="1">
    <location>
        <begin position="621"/>
        <end position="643"/>
    </location>
</feature>
<proteinExistence type="predicted"/>
<dbReference type="EMBL" id="JAUEPT010000030">
    <property type="protein sequence ID" value="KAK0441371.1"/>
    <property type="molecule type" value="Genomic_DNA"/>
</dbReference>
<accession>A0AA39JGJ6</accession>
<name>A0AA39JGJ6_9AGAR</name>
<reference evidence="2" key="1">
    <citation type="submission" date="2023-06" db="EMBL/GenBank/DDBJ databases">
        <authorList>
            <consortium name="Lawrence Berkeley National Laboratory"/>
            <person name="Ahrendt S."/>
            <person name="Sahu N."/>
            <person name="Indic B."/>
            <person name="Wong-Bajracharya J."/>
            <person name="Merenyi Z."/>
            <person name="Ke H.-M."/>
            <person name="Monk M."/>
            <person name="Kocsube S."/>
            <person name="Drula E."/>
            <person name="Lipzen A."/>
            <person name="Balint B."/>
            <person name="Henrissat B."/>
            <person name="Andreopoulos B."/>
            <person name="Martin F.M."/>
            <person name="Harder C.B."/>
            <person name="Rigling D."/>
            <person name="Ford K.L."/>
            <person name="Foster G.D."/>
            <person name="Pangilinan J."/>
            <person name="Papanicolaou A."/>
            <person name="Barry K."/>
            <person name="LaButti K."/>
            <person name="Viragh M."/>
            <person name="Koriabine M."/>
            <person name="Yan M."/>
            <person name="Riley R."/>
            <person name="Champramary S."/>
            <person name="Plett K.L."/>
            <person name="Tsai I.J."/>
            <person name="Slot J."/>
            <person name="Sipos G."/>
            <person name="Plett J."/>
            <person name="Nagy L.G."/>
            <person name="Grigoriev I.V."/>
        </authorList>
    </citation>
    <scope>NUCLEOTIDE SEQUENCE</scope>
    <source>
        <strain evidence="2">FPL87.14</strain>
    </source>
</reference>
<comment type="caution">
    <text evidence="2">The sequence shown here is derived from an EMBL/GenBank/DDBJ whole genome shotgun (WGS) entry which is preliminary data.</text>
</comment>
<dbReference type="AlphaFoldDB" id="A0AA39JGJ6"/>
<feature type="compositionally biased region" description="Basic and acidic residues" evidence="1">
    <location>
        <begin position="55"/>
        <end position="67"/>
    </location>
</feature>
<feature type="compositionally biased region" description="Acidic residues" evidence="1">
    <location>
        <begin position="333"/>
        <end position="344"/>
    </location>
</feature>
<feature type="compositionally biased region" description="Low complexity" evidence="1">
    <location>
        <begin position="275"/>
        <end position="287"/>
    </location>
</feature>
<sequence length="817" mass="89500">MSSDSARITTRGKAAAVPAQWIPHTHAEISENQRKCAEEKDHQQEVTTQKKQAKKEKQQQAKKKVAEQEDANALEDKEIQSLRPDLDMIKKGLPPSLQAPKAKPSRKRTQPVNVLPRAVTPVILSPAGGFAEIPASEVGLDSLDELPPISSVATSESKGISDERMDLDFTSGNESPPMGTEMVIDDSGSDGEYVEPSTVVVSDTGSDDEQDEAVLYQEFLAARRHRAKASALKPKQALSKPDRSLTVAPKAKGQPKIKTVNSKLEVRQAITSLRTVAPTSTTPGPASTKKRPTKRSKSDSIRGLVANWEKMYQQSAPTTSTTSLASSAQGGETEADPPGEFDHDEDVDAIKEARKAKDQIKTQNDRNHVVATGKGPKVNKHCQKSVTVKLELANVNEIDGKEREKVKTRKAAWKFEDLPLPSTADIKLFKTNVIVPILDWAATLEDQFSTNSHSELKPTVQIQIRTHRSELGKAAMAAISRNWKHPELKGCKTAEQRAEWVQNASKNKWFVYDKPENTAAEGRRAYLGGLLVQTIAYHIQRTISTPTTFGPPAGALALAAAAVWKKGVNSLTGKQSKNTPDSFGEDPWVTVVKQHYKNTSILSKDKWNEIYLRCREFSAGGKGDDGEDTDNEEDNESEDGIGGHRIHRPMVPIWVARLLMKGIGDEEDSGAVRVRGEVGLVVCTFCWGGGVIGGGGVGGTHRCVDEVDGAAIWPVSVTVRLDLKGRSYKDRTLSQNQTESNRIESTLIGLSTKNRKDGSRKVYEKMGERKQETEGDCQVCELVIIHGVGEQVPERRPGAVRQEGLSFDHGYRPHIDL</sequence>
<organism evidence="2 3">
    <name type="scientific">Armillaria borealis</name>
    <dbReference type="NCBI Taxonomy" id="47425"/>
    <lineage>
        <taxon>Eukaryota</taxon>
        <taxon>Fungi</taxon>
        <taxon>Dikarya</taxon>
        <taxon>Basidiomycota</taxon>
        <taxon>Agaricomycotina</taxon>
        <taxon>Agaricomycetes</taxon>
        <taxon>Agaricomycetidae</taxon>
        <taxon>Agaricales</taxon>
        <taxon>Marasmiineae</taxon>
        <taxon>Physalacriaceae</taxon>
        <taxon>Armillaria</taxon>
    </lineage>
</organism>
<evidence type="ECO:0000313" key="3">
    <source>
        <dbReference type="Proteomes" id="UP001175226"/>
    </source>
</evidence>
<keyword evidence="3" id="KW-1185">Reference proteome</keyword>
<feature type="compositionally biased region" description="Basic and acidic residues" evidence="1">
    <location>
        <begin position="25"/>
        <end position="44"/>
    </location>
</feature>
<feature type="region of interest" description="Disordered" evidence="1">
    <location>
        <begin position="149"/>
        <end position="194"/>
    </location>
</feature>
<feature type="compositionally biased region" description="Basic and acidic residues" evidence="1">
    <location>
        <begin position="74"/>
        <end position="90"/>
    </location>
</feature>
<feature type="compositionally biased region" description="Low complexity" evidence="1">
    <location>
        <begin position="313"/>
        <end position="329"/>
    </location>
</feature>
<evidence type="ECO:0000313" key="2">
    <source>
        <dbReference type="EMBL" id="KAK0441371.1"/>
    </source>
</evidence>
<feature type="region of interest" description="Disordered" evidence="1">
    <location>
        <begin position="1"/>
        <end position="113"/>
    </location>
</feature>
<feature type="region of interest" description="Disordered" evidence="1">
    <location>
        <begin position="227"/>
        <end position="344"/>
    </location>
</feature>
<evidence type="ECO:0000256" key="1">
    <source>
        <dbReference type="SAM" id="MobiDB-lite"/>
    </source>
</evidence>
<feature type="compositionally biased region" description="Acidic residues" evidence="1">
    <location>
        <begin position="183"/>
        <end position="193"/>
    </location>
</feature>
<protein>
    <submittedName>
        <fullName evidence="2">Uncharacterized protein</fullName>
    </submittedName>
</protein>
<dbReference type="Proteomes" id="UP001175226">
    <property type="component" value="Unassembled WGS sequence"/>
</dbReference>
<gene>
    <name evidence="2" type="ORF">EV421DRAFT_1736829</name>
</gene>
<feature type="compositionally biased region" description="Acidic residues" evidence="1">
    <location>
        <begin position="625"/>
        <end position="639"/>
    </location>
</feature>